<evidence type="ECO:0000313" key="4">
    <source>
        <dbReference type="Proteomes" id="UP000239290"/>
    </source>
</evidence>
<evidence type="ECO:0000256" key="2">
    <source>
        <dbReference type="SAM" id="Phobius"/>
    </source>
</evidence>
<feature type="region of interest" description="Disordered" evidence="1">
    <location>
        <begin position="70"/>
        <end position="99"/>
    </location>
</feature>
<dbReference type="EMBL" id="PUIO01000049">
    <property type="protein sequence ID" value="PQP18530.1"/>
    <property type="molecule type" value="Genomic_DNA"/>
</dbReference>
<proteinExistence type="predicted"/>
<protein>
    <submittedName>
        <fullName evidence="3">Uncharacterized protein</fullName>
    </submittedName>
</protein>
<evidence type="ECO:0000313" key="3">
    <source>
        <dbReference type="EMBL" id="PQP18530.1"/>
    </source>
</evidence>
<dbReference type="AlphaFoldDB" id="A0A2S8IUU4"/>
<sequence>MHRVPESSCSPVSTSWLFNSKPVLTRLESMTTLITLACMVLLAATVAHYGPKEGGRGVFRLEQFRIGAPLGGIFPDQSSSPENPDWPPPGDQRAGGGSS</sequence>
<feature type="transmembrane region" description="Helical" evidence="2">
    <location>
        <begin position="30"/>
        <end position="50"/>
    </location>
</feature>
<keyword evidence="2" id="KW-0812">Transmembrane</keyword>
<name>A0A2S8IUU4_RHOOP</name>
<organism evidence="3 4">
    <name type="scientific">Rhodococcus opacus</name>
    <name type="common">Nocardia opaca</name>
    <dbReference type="NCBI Taxonomy" id="37919"/>
    <lineage>
        <taxon>Bacteria</taxon>
        <taxon>Bacillati</taxon>
        <taxon>Actinomycetota</taxon>
        <taxon>Actinomycetes</taxon>
        <taxon>Mycobacteriales</taxon>
        <taxon>Nocardiaceae</taxon>
        <taxon>Rhodococcus</taxon>
    </lineage>
</organism>
<evidence type="ECO:0000256" key="1">
    <source>
        <dbReference type="SAM" id="MobiDB-lite"/>
    </source>
</evidence>
<comment type="caution">
    <text evidence="3">The sequence shown here is derived from an EMBL/GenBank/DDBJ whole genome shotgun (WGS) entry which is preliminary data.</text>
</comment>
<keyword evidence="2" id="KW-0472">Membrane</keyword>
<gene>
    <name evidence="3" type="ORF">C5613_31945</name>
</gene>
<reference evidence="4" key="1">
    <citation type="submission" date="2018-02" db="EMBL/GenBank/DDBJ databases">
        <title>Draft genome sequencing of Rhodococcus opacus KU647198.</title>
        <authorList>
            <person name="Zheng B.-X."/>
        </authorList>
    </citation>
    <scope>NUCLEOTIDE SEQUENCE [LARGE SCALE GENOMIC DNA]</scope>
    <source>
        <strain evidence="4">04-OD7</strain>
    </source>
</reference>
<dbReference type="Proteomes" id="UP000239290">
    <property type="component" value="Unassembled WGS sequence"/>
</dbReference>
<keyword evidence="2" id="KW-1133">Transmembrane helix</keyword>
<accession>A0A2S8IUU4</accession>